<dbReference type="InterPro" id="IPR029056">
    <property type="entry name" value="Ribokinase-like"/>
</dbReference>
<evidence type="ECO:0000256" key="1">
    <source>
        <dbReference type="ARBA" id="ARBA00022679"/>
    </source>
</evidence>
<evidence type="ECO:0000259" key="4">
    <source>
        <dbReference type="Pfam" id="PF00294"/>
    </source>
</evidence>
<dbReference type="Gene3D" id="3.40.1190.20">
    <property type="match status" value="1"/>
</dbReference>
<dbReference type="PANTHER" id="PTHR10584:SF166">
    <property type="entry name" value="RIBOKINASE"/>
    <property type="match status" value="1"/>
</dbReference>
<name>A0ABP6HCD8_9MICO</name>
<feature type="domain" description="Carbohydrate kinase PfkB" evidence="4">
    <location>
        <begin position="33"/>
        <end position="302"/>
    </location>
</feature>
<sequence length="335" mass="33428">MPAPTAAVSSQPRVIHSAQALVDEVVEVASLPERGGNAVATSYSRYAGGAVNILVAAARSGATAVLAGSVGTGANGDLVRAALAADGVGLSSPLVADLDTGICVVMVEPSAERTFVTTQGAERHISAASLQTSEPVAGDLVCVSGFSLVGRTRDPLLEWLTGLPEGVVVVLDPGDAFGGLDASVQETVLARTTVWTSNADEALTLTGVSVGEDSAAAVARRLPEGAVAIVRDGSKGCHVHEAGHTAYLPGHPQEAVDTNGAGDTHTGVLLAERARGASWTEAARRGNAAGAIKVTRRGPATSPTAAEIDAFLADLAGPAGVGGPGRTAGQTARGR</sequence>
<dbReference type="PANTHER" id="PTHR10584">
    <property type="entry name" value="SUGAR KINASE"/>
    <property type="match status" value="1"/>
</dbReference>
<dbReference type="Pfam" id="PF00294">
    <property type="entry name" value="PfkB"/>
    <property type="match status" value="1"/>
</dbReference>
<reference evidence="6" key="1">
    <citation type="journal article" date="2019" name="Int. J. Syst. Evol. Microbiol.">
        <title>The Global Catalogue of Microorganisms (GCM) 10K type strain sequencing project: providing services to taxonomists for standard genome sequencing and annotation.</title>
        <authorList>
            <consortium name="The Broad Institute Genomics Platform"/>
            <consortium name="The Broad Institute Genome Sequencing Center for Infectious Disease"/>
            <person name="Wu L."/>
            <person name="Ma J."/>
        </authorList>
    </citation>
    <scope>NUCLEOTIDE SEQUENCE [LARGE SCALE GENOMIC DNA]</scope>
    <source>
        <strain evidence="6">JCM 16378</strain>
    </source>
</reference>
<dbReference type="EMBL" id="BAAARN010000005">
    <property type="protein sequence ID" value="GAA2739530.1"/>
    <property type="molecule type" value="Genomic_DNA"/>
</dbReference>
<gene>
    <name evidence="5" type="ORF">GCM10009867_35970</name>
</gene>
<evidence type="ECO:0000256" key="3">
    <source>
        <dbReference type="SAM" id="MobiDB-lite"/>
    </source>
</evidence>
<dbReference type="InterPro" id="IPR011611">
    <property type="entry name" value="PfkB_dom"/>
</dbReference>
<dbReference type="RefSeq" id="WP_344196024.1">
    <property type="nucleotide sequence ID" value="NZ_BAAARN010000005.1"/>
</dbReference>
<feature type="region of interest" description="Disordered" evidence="3">
    <location>
        <begin position="316"/>
        <end position="335"/>
    </location>
</feature>
<comment type="caution">
    <text evidence="5">The sequence shown here is derived from an EMBL/GenBank/DDBJ whole genome shotgun (WGS) entry which is preliminary data.</text>
</comment>
<dbReference type="GO" id="GO:0016301">
    <property type="term" value="F:kinase activity"/>
    <property type="evidence" value="ECO:0007669"/>
    <property type="project" value="UniProtKB-KW"/>
</dbReference>
<organism evidence="5 6">
    <name type="scientific">Pedococcus aerophilus</name>
    <dbReference type="NCBI Taxonomy" id="436356"/>
    <lineage>
        <taxon>Bacteria</taxon>
        <taxon>Bacillati</taxon>
        <taxon>Actinomycetota</taxon>
        <taxon>Actinomycetes</taxon>
        <taxon>Micrococcales</taxon>
        <taxon>Intrasporangiaceae</taxon>
        <taxon>Pedococcus</taxon>
    </lineage>
</organism>
<accession>A0ABP6HCD8</accession>
<evidence type="ECO:0000313" key="6">
    <source>
        <dbReference type="Proteomes" id="UP001501326"/>
    </source>
</evidence>
<proteinExistence type="predicted"/>
<evidence type="ECO:0000313" key="5">
    <source>
        <dbReference type="EMBL" id="GAA2739530.1"/>
    </source>
</evidence>
<keyword evidence="1" id="KW-0808">Transferase</keyword>
<evidence type="ECO:0000256" key="2">
    <source>
        <dbReference type="ARBA" id="ARBA00022777"/>
    </source>
</evidence>
<keyword evidence="6" id="KW-1185">Reference proteome</keyword>
<dbReference type="Proteomes" id="UP001501326">
    <property type="component" value="Unassembled WGS sequence"/>
</dbReference>
<protein>
    <submittedName>
        <fullName evidence="5">PfkB family carbohydrate kinase</fullName>
    </submittedName>
</protein>
<dbReference type="SUPFAM" id="SSF53613">
    <property type="entry name" value="Ribokinase-like"/>
    <property type="match status" value="1"/>
</dbReference>
<keyword evidence="2 5" id="KW-0418">Kinase</keyword>